<dbReference type="EMBL" id="FN649740">
    <property type="protein sequence ID" value="CBJ32679.1"/>
    <property type="molecule type" value="Genomic_DNA"/>
</dbReference>
<feature type="region of interest" description="Disordered" evidence="1">
    <location>
        <begin position="220"/>
        <end position="247"/>
    </location>
</feature>
<evidence type="ECO:0000256" key="1">
    <source>
        <dbReference type="SAM" id="MobiDB-lite"/>
    </source>
</evidence>
<gene>
    <name evidence="2" type="ORF">Esi_0355_0027</name>
</gene>
<dbReference type="EMBL" id="FN648548">
    <property type="protein sequence ID" value="CBJ32679.1"/>
    <property type="molecule type" value="Genomic_DNA"/>
</dbReference>
<dbReference type="OrthoDB" id="10432538at2759"/>
<name>D7FZ62_ECTSI</name>
<evidence type="ECO:0000313" key="3">
    <source>
        <dbReference type="Proteomes" id="UP000002630"/>
    </source>
</evidence>
<evidence type="ECO:0000313" key="2">
    <source>
        <dbReference type="EMBL" id="CBJ32679.1"/>
    </source>
</evidence>
<feature type="compositionally biased region" description="Gly residues" evidence="1">
    <location>
        <begin position="141"/>
        <end position="154"/>
    </location>
</feature>
<dbReference type="AlphaFoldDB" id="D7FZ62"/>
<sequence>MDTKSPSTPTTDGEHWSDETEGSPEHTGYAALDQYQPLGEEGDEEEDDEDNEGTEEQRTESVGGEGWPAGVVDVDTSLQPDMASVLLRAMEEDYRACVESEGHVVSNGPIAAATAATETRKPPSEEPAQQLEGNGTLTPGQGQGLALGIRGGGEADAEVEAPPPAPAPATMRPVSPLGQDRAERVIRAMQGFTLAAPSLPPAPFEADWGHPSALANLAAANTTSAEAGEEGGGAIEPATAPANEDHR</sequence>
<feature type="compositionally biased region" description="Acidic residues" evidence="1">
    <location>
        <begin position="40"/>
        <end position="54"/>
    </location>
</feature>
<protein>
    <submittedName>
        <fullName evidence="2">Uncharacterized protein</fullName>
    </submittedName>
</protein>
<accession>D7FZ62</accession>
<organism evidence="2 3">
    <name type="scientific">Ectocarpus siliculosus</name>
    <name type="common">Brown alga</name>
    <name type="synonym">Conferva siliculosa</name>
    <dbReference type="NCBI Taxonomy" id="2880"/>
    <lineage>
        <taxon>Eukaryota</taxon>
        <taxon>Sar</taxon>
        <taxon>Stramenopiles</taxon>
        <taxon>Ochrophyta</taxon>
        <taxon>PX clade</taxon>
        <taxon>Phaeophyceae</taxon>
        <taxon>Ectocarpales</taxon>
        <taxon>Ectocarpaceae</taxon>
        <taxon>Ectocarpus</taxon>
    </lineage>
</organism>
<dbReference type="Proteomes" id="UP000002630">
    <property type="component" value="Linkage Group LG15"/>
</dbReference>
<proteinExistence type="predicted"/>
<feature type="compositionally biased region" description="Low complexity" evidence="1">
    <location>
        <begin position="235"/>
        <end position="247"/>
    </location>
</feature>
<keyword evidence="3" id="KW-1185">Reference proteome</keyword>
<dbReference type="InParanoid" id="D7FZ62"/>
<feature type="region of interest" description="Disordered" evidence="1">
    <location>
        <begin position="107"/>
        <end position="181"/>
    </location>
</feature>
<reference evidence="2 3" key="1">
    <citation type="journal article" date="2010" name="Nature">
        <title>The Ectocarpus genome and the independent evolution of multicellularity in brown algae.</title>
        <authorList>
            <person name="Cock J.M."/>
            <person name="Sterck L."/>
            <person name="Rouze P."/>
            <person name="Scornet D."/>
            <person name="Allen A.E."/>
            <person name="Amoutzias G."/>
            <person name="Anthouard V."/>
            <person name="Artiguenave F."/>
            <person name="Aury J.M."/>
            <person name="Badger J.H."/>
            <person name="Beszteri B."/>
            <person name="Billiau K."/>
            <person name="Bonnet E."/>
            <person name="Bothwell J.H."/>
            <person name="Bowler C."/>
            <person name="Boyen C."/>
            <person name="Brownlee C."/>
            <person name="Carrano C.J."/>
            <person name="Charrier B."/>
            <person name="Cho G.Y."/>
            <person name="Coelho S.M."/>
            <person name="Collen J."/>
            <person name="Corre E."/>
            <person name="Da Silva C."/>
            <person name="Delage L."/>
            <person name="Delaroque N."/>
            <person name="Dittami S.M."/>
            <person name="Doulbeau S."/>
            <person name="Elias M."/>
            <person name="Farnham G."/>
            <person name="Gachon C.M."/>
            <person name="Gschloessl B."/>
            <person name="Heesch S."/>
            <person name="Jabbari K."/>
            <person name="Jubin C."/>
            <person name="Kawai H."/>
            <person name="Kimura K."/>
            <person name="Kloareg B."/>
            <person name="Kupper F.C."/>
            <person name="Lang D."/>
            <person name="Le Bail A."/>
            <person name="Leblanc C."/>
            <person name="Lerouge P."/>
            <person name="Lohr M."/>
            <person name="Lopez P.J."/>
            <person name="Martens C."/>
            <person name="Maumus F."/>
            <person name="Michel G."/>
            <person name="Miranda-Saavedra D."/>
            <person name="Morales J."/>
            <person name="Moreau H."/>
            <person name="Motomura T."/>
            <person name="Nagasato C."/>
            <person name="Napoli C.A."/>
            <person name="Nelson D.R."/>
            <person name="Nyvall-Collen P."/>
            <person name="Peters A.F."/>
            <person name="Pommier C."/>
            <person name="Potin P."/>
            <person name="Poulain J."/>
            <person name="Quesneville H."/>
            <person name="Read B."/>
            <person name="Rensing S.A."/>
            <person name="Ritter A."/>
            <person name="Rousvoal S."/>
            <person name="Samanta M."/>
            <person name="Samson G."/>
            <person name="Schroeder D.C."/>
            <person name="Segurens B."/>
            <person name="Strittmatter M."/>
            <person name="Tonon T."/>
            <person name="Tregear J.W."/>
            <person name="Valentin K."/>
            <person name="von Dassow P."/>
            <person name="Yamagishi T."/>
            <person name="Van de Peer Y."/>
            <person name="Wincker P."/>
        </authorList>
    </citation>
    <scope>NUCLEOTIDE SEQUENCE [LARGE SCALE GENOMIC DNA]</scope>
    <source>
        <strain evidence="3">Ec32 / CCAP1310/4</strain>
    </source>
</reference>
<feature type="region of interest" description="Disordered" evidence="1">
    <location>
        <begin position="1"/>
        <end position="73"/>
    </location>
</feature>
<feature type="compositionally biased region" description="Polar residues" evidence="1">
    <location>
        <begin position="1"/>
        <end position="11"/>
    </location>
</feature>